<dbReference type="AlphaFoldDB" id="A0A8V5GU87"/>
<dbReference type="Gene3D" id="1.10.533.10">
    <property type="entry name" value="Death Domain, Fas"/>
    <property type="match status" value="2"/>
</dbReference>
<proteinExistence type="predicted"/>
<evidence type="ECO:0000313" key="1">
    <source>
        <dbReference type="Ensembl" id="ENSMUNP00000031158.1"/>
    </source>
</evidence>
<dbReference type="Ensembl" id="ENSMUNT00000026549.1">
    <property type="protein sequence ID" value="ENSMUNP00000031158.1"/>
    <property type="gene ID" value="ENSMUNG00000020818.1"/>
</dbReference>
<dbReference type="PROSITE" id="PS50017">
    <property type="entry name" value="DEATH_DOMAIN"/>
    <property type="match status" value="1"/>
</dbReference>
<accession>A0A8V5GU87</accession>
<dbReference type="PROSITE" id="PS50824">
    <property type="entry name" value="DAPIN"/>
    <property type="match status" value="1"/>
</dbReference>
<dbReference type="SUPFAM" id="SSF47986">
    <property type="entry name" value="DEATH domain"/>
    <property type="match status" value="2"/>
</dbReference>
<reference evidence="1" key="2">
    <citation type="submission" date="2025-08" db="UniProtKB">
        <authorList>
            <consortium name="Ensembl"/>
        </authorList>
    </citation>
    <scope>IDENTIFICATION</scope>
</reference>
<dbReference type="InterPro" id="IPR001875">
    <property type="entry name" value="DED_dom"/>
</dbReference>
<dbReference type="InterPro" id="IPR004020">
    <property type="entry name" value="DAPIN"/>
</dbReference>
<reference evidence="1" key="3">
    <citation type="submission" date="2025-09" db="UniProtKB">
        <authorList>
            <consortium name="Ensembl"/>
        </authorList>
    </citation>
    <scope>IDENTIFICATION</scope>
</reference>
<protein>
    <submittedName>
        <fullName evidence="1">Uncharacterized protein</fullName>
    </submittedName>
</protein>
<dbReference type="PROSITE" id="PS50168">
    <property type="entry name" value="DED"/>
    <property type="match status" value="1"/>
</dbReference>
<dbReference type="SMART" id="SM01289">
    <property type="entry name" value="PYRIN"/>
    <property type="match status" value="1"/>
</dbReference>
<evidence type="ECO:0000313" key="2">
    <source>
        <dbReference type="Proteomes" id="UP000694405"/>
    </source>
</evidence>
<dbReference type="GO" id="GO:0007165">
    <property type="term" value="P:signal transduction"/>
    <property type="evidence" value="ECO:0007669"/>
    <property type="project" value="InterPro"/>
</dbReference>
<dbReference type="GO" id="GO:0042981">
    <property type="term" value="P:regulation of apoptotic process"/>
    <property type="evidence" value="ECO:0007669"/>
    <property type="project" value="InterPro"/>
</dbReference>
<keyword evidence="2" id="KW-1185">Reference proteome</keyword>
<organism evidence="1 2">
    <name type="scientific">Melopsittacus undulatus</name>
    <name type="common">Budgerigar</name>
    <name type="synonym">Psittacus undulatus</name>
    <dbReference type="NCBI Taxonomy" id="13146"/>
    <lineage>
        <taxon>Eukaryota</taxon>
        <taxon>Metazoa</taxon>
        <taxon>Chordata</taxon>
        <taxon>Craniata</taxon>
        <taxon>Vertebrata</taxon>
        <taxon>Euteleostomi</taxon>
        <taxon>Archelosauria</taxon>
        <taxon>Archosauria</taxon>
        <taxon>Dinosauria</taxon>
        <taxon>Saurischia</taxon>
        <taxon>Theropoda</taxon>
        <taxon>Coelurosauria</taxon>
        <taxon>Aves</taxon>
        <taxon>Neognathae</taxon>
        <taxon>Neoaves</taxon>
        <taxon>Telluraves</taxon>
        <taxon>Australaves</taxon>
        <taxon>Psittaciformes</taxon>
        <taxon>Psittaculidae</taxon>
        <taxon>Melopsittacus</taxon>
    </lineage>
</organism>
<dbReference type="InterPro" id="IPR000488">
    <property type="entry name" value="Death_dom"/>
</dbReference>
<dbReference type="Pfam" id="PF00531">
    <property type="entry name" value="Death"/>
    <property type="match status" value="1"/>
</dbReference>
<sequence length="219" mass="24729">MPPPSQVTIGCRCPPHPRSPLGADAPPIPMSGCERSLLLALHEELSEEELQRFKFLLGEHIPTGILAPASRPELCSLLLQRFPSQALGITAGLLRIMGRQDLLLRFRLPQDEDRRMEQEDALPASQAPAPPRRLTERELMRIAQHLGREWQEVGIVCLGLEKSRLEQIREDHPYSLVLQSFEMLREWSRRHKAEATAQRLRASLGCASVDPAVFDLLQD</sequence>
<name>A0A8V5GU87_MELUD</name>
<reference evidence="1" key="1">
    <citation type="submission" date="2020-03" db="EMBL/GenBank/DDBJ databases">
        <title>Melopsittacus undulatus (budgerigar) genome, bMelUnd1, maternal haplotype with Z.</title>
        <authorList>
            <person name="Gedman G."/>
            <person name="Mountcastle J."/>
            <person name="Haase B."/>
            <person name="Formenti G."/>
            <person name="Wright T."/>
            <person name="Apodaca J."/>
            <person name="Pelan S."/>
            <person name="Chow W."/>
            <person name="Rhie A."/>
            <person name="Howe K."/>
            <person name="Fedrigo O."/>
            <person name="Jarvis E.D."/>
        </authorList>
    </citation>
    <scope>NUCLEOTIDE SEQUENCE [LARGE SCALE GENOMIC DNA]</scope>
</reference>
<dbReference type="InterPro" id="IPR011029">
    <property type="entry name" value="DEATH-like_dom_sf"/>
</dbReference>
<dbReference type="Proteomes" id="UP000694405">
    <property type="component" value="Chromosome 21"/>
</dbReference>
<dbReference type="Pfam" id="PF02758">
    <property type="entry name" value="PYRIN"/>
    <property type="match status" value="1"/>
</dbReference>